<accession>A0A4R0JWE0</accession>
<dbReference type="Proteomes" id="UP000293342">
    <property type="component" value="Unassembled WGS sequence"/>
</dbReference>
<dbReference type="CDD" id="cd02440">
    <property type="entry name" value="AdoMet_MTases"/>
    <property type="match status" value="1"/>
</dbReference>
<dbReference type="AlphaFoldDB" id="A0A4R0JWE0"/>
<dbReference type="PANTHER" id="PTHR44068">
    <property type="entry name" value="ZGC:194242"/>
    <property type="match status" value="1"/>
</dbReference>
<dbReference type="InterPro" id="IPR029063">
    <property type="entry name" value="SAM-dependent_MTases_sf"/>
</dbReference>
<evidence type="ECO:0000259" key="2">
    <source>
        <dbReference type="Pfam" id="PF13847"/>
    </source>
</evidence>
<evidence type="ECO:0000313" key="4">
    <source>
        <dbReference type="Proteomes" id="UP000293342"/>
    </source>
</evidence>
<dbReference type="InterPro" id="IPR025714">
    <property type="entry name" value="Methyltranfer_dom"/>
</dbReference>
<protein>
    <submittedName>
        <fullName evidence="3">Methyltransferase domain-containing protein</fullName>
    </submittedName>
</protein>
<gene>
    <name evidence="3" type="ORF">E0H75_13030</name>
</gene>
<dbReference type="PANTHER" id="PTHR44068:SF11">
    <property type="entry name" value="GERANYL DIPHOSPHATE 2-C-METHYLTRANSFERASE"/>
    <property type="match status" value="1"/>
</dbReference>
<dbReference type="SUPFAM" id="SSF53335">
    <property type="entry name" value="S-adenosyl-L-methionine-dependent methyltransferases"/>
    <property type="match status" value="1"/>
</dbReference>
<keyword evidence="4" id="KW-1185">Reference proteome</keyword>
<dbReference type="OrthoDB" id="65624at2"/>
<comment type="caution">
    <text evidence="3">The sequence shown here is derived from an EMBL/GenBank/DDBJ whole genome shotgun (WGS) entry which is preliminary data.</text>
</comment>
<feature type="domain" description="Methyltransferase" evidence="2">
    <location>
        <begin position="76"/>
        <end position="213"/>
    </location>
</feature>
<dbReference type="Pfam" id="PF13847">
    <property type="entry name" value="Methyltransf_31"/>
    <property type="match status" value="1"/>
</dbReference>
<keyword evidence="3" id="KW-0489">Methyltransferase</keyword>
<dbReference type="EMBL" id="SJKD01000002">
    <property type="protein sequence ID" value="TCC51060.1"/>
    <property type="molecule type" value="Genomic_DNA"/>
</dbReference>
<feature type="compositionally biased region" description="Basic and acidic residues" evidence="1">
    <location>
        <begin position="8"/>
        <end position="17"/>
    </location>
</feature>
<evidence type="ECO:0000256" key="1">
    <source>
        <dbReference type="SAM" id="MobiDB-lite"/>
    </source>
</evidence>
<keyword evidence="3" id="KW-0808">Transferase</keyword>
<dbReference type="Gene3D" id="3.40.50.150">
    <property type="entry name" value="Vaccinia Virus protein VP39"/>
    <property type="match status" value="1"/>
</dbReference>
<dbReference type="GO" id="GO:0008168">
    <property type="term" value="F:methyltransferase activity"/>
    <property type="evidence" value="ECO:0007669"/>
    <property type="project" value="UniProtKB-KW"/>
</dbReference>
<feature type="region of interest" description="Disordered" evidence="1">
    <location>
        <begin position="1"/>
        <end position="26"/>
    </location>
</feature>
<reference evidence="3 4" key="1">
    <citation type="submission" date="2019-02" db="EMBL/GenBank/DDBJ databases">
        <title>Kribbella capetownensis sp. nov. and Kribbella speibonae sp. nov., isolated from soil.</title>
        <authorList>
            <person name="Curtis S.M."/>
            <person name="Norton I."/>
            <person name="Everest G.J."/>
            <person name="Meyers P.R."/>
        </authorList>
    </citation>
    <scope>NUCLEOTIDE SEQUENCE [LARGE SCALE GENOMIC DNA]</scope>
    <source>
        <strain evidence="3 4">YM53</strain>
    </source>
</reference>
<dbReference type="InterPro" id="IPR050447">
    <property type="entry name" value="Erg6_SMT_methyltransf"/>
</dbReference>
<sequence>MVRASAEGQHRRRDEPGRGGAMTTQQQVRDAMQFVNEQDAATVERFIERLELRGKDPTFVAYREAYVDAMDLPPTARVVEVGCGTGVVSRAIASRDGFAGTVTGVDQSRDFIAVAQRLAANEGVGDRVEFAVGDAHKLDLPSASFDAAIAHTLVSHVRDPLAVLKQMARVIRPDGIVAVFDGDYASLTFDCADRDLGKAVEGALEAMIMSSSRVMRELPRLLPQAGLRLLVTQANVYAEIGTSTFMLNLAETYAPLIATQGLLPAAQVDEWLAHQRRSAADGTFFAACNYYAYLAR</sequence>
<organism evidence="3 4">
    <name type="scientific">Kribbella capetownensis</name>
    <dbReference type="NCBI Taxonomy" id="1572659"/>
    <lineage>
        <taxon>Bacteria</taxon>
        <taxon>Bacillati</taxon>
        <taxon>Actinomycetota</taxon>
        <taxon>Actinomycetes</taxon>
        <taxon>Propionibacteriales</taxon>
        <taxon>Kribbellaceae</taxon>
        <taxon>Kribbella</taxon>
    </lineage>
</organism>
<name>A0A4R0JWE0_9ACTN</name>
<proteinExistence type="predicted"/>
<dbReference type="GO" id="GO:0032259">
    <property type="term" value="P:methylation"/>
    <property type="evidence" value="ECO:0007669"/>
    <property type="project" value="UniProtKB-KW"/>
</dbReference>
<evidence type="ECO:0000313" key="3">
    <source>
        <dbReference type="EMBL" id="TCC51060.1"/>
    </source>
</evidence>